<dbReference type="OrthoDB" id="2676448at2759"/>
<protein>
    <submittedName>
        <fullName evidence="1">Uncharacterized protein</fullName>
    </submittedName>
</protein>
<proteinExistence type="predicted"/>
<accession>A0A8H6XUW9</accession>
<dbReference type="Proteomes" id="UP000623467">
    <property type="component" value="Unassembled WGS sequence"/>
</dbReference>
<gene>
    <name evidence="1" type="ORF">MSAN_01812800</name>
</gene>
<reference evidence="1" key="1">
    <citation type="submission" date="2020-05" db="EMBL/GenBank/DDBJ databases">
        <title>Mycena genomes resolve the evolution of fungal bioluminescence.</title>
        <authorList>
            <person name="Tsai I.J."/>
        </authorList>
    </citation>
    <scope>NUCLEOTIDE SEQUENCE</scope>
    <source>
        <strain evidence="1">160909Yilan</strain>
    </source>
</reference>
<sequence length="144" mass="16487">MKQSDDLEMYANLSKFLCNKYRQALKILKTEPELKERLSSILKAEKAAPSDGAAFNPAPVSQATQCHAIEQENKDLELVEDLEMKLGIMTRWTSSAPEWIMAKKRIKDHRYLDALSQIERIIVEWLLEMKKIHQSGTGTLLSNL</sequence>
<organism evidence="1 2">
    <name type="scientific">Mycena sanguinolenta</name>
    <dbReference type="NCBI Taxonomy" id="230812"/>
    <lineage>
        <taxon>Eukaryota</taxon>
        <taxon>Fungi</taxon>
        <taxon>Dikarya</taxon>
        <taxon>Basidiomycota</taxon>
        <taxon>Agaricomycotina</taxon>
        <taxon>Agaricomycetes</taxon>
        <taxon>Agaricomycetidae</taxon>
        <taxon>Agaricales</taxon>
        <taxon>Marasmiineae</taxon>
        <taxon>Mycenaceae</taxon>
        <taxon>Mycena</taxon>
    </lineage>
</organism>
<evidence type="ECO:0000313" key="1">
    <source>
        <dbReference type="EMBL" id="KAF7346745.1"/>
    </source>
</evidence>
<comment type="caution">
    <text evidence="1">The sequence shown here is derived from an EMBL/GenBank/DDBJ whole genome shotgun (WGS) entry which is preliminary data.</text>
</comment>
<dbReference type="AlphaFoldDB" id="A0A8H6XUW9"/>
<dbReference type="EMBL" id="JACAZH010000018">
    <property type="protein sequence ID" value="KAF7346745.1"/>
    <property type="molecule type" value="Genomic_DNA"/>
</dbReference>
<keyword evidence="2" id="KW-1185">Reference proteome</keyword>
<evidence type="ECO:0000313" key="2">
    <source>
        <dbReference type="Proteomes" id="UP000623467"/>
    </source>
</evidence>
<name>A0A8H6XUW9_9AGAR</name>